<dbReference type="EMBL" id="JAEPRD010000158">
    <property type="protein sequence ID" value="KAG2195919.1"/>
    <property type="molecule type" value="Genomic_DNA"/>
</dbReference>
<proteinExistence type="predicted"/>
<gene>
    <name evidence="1" type="ORF">INT47_002692</name>
</gene>
<dbReference type="OrthoDB" id="2268923at2759"/>
<accession>A0A8H7QP93</accession>
<sequence>MTPVIGYTRISFNTLSPSHSTKAPVKQIYPIKKPSDQETQQTTPISNKFNDPKAKKPLYHSIFSREMKRDGVIELIIDRKQMTNRTTGTPDSRIVHQPRRTKKSIRYNVLLSMDLIREYSYDTLSELNGASSDDDMQRLIDSLSMSSQEKLSHFRNILSLLKKLQTQKSYQFMVCTDRCHKKILLYFPDTISASVEQTYMWLKYTIGIDVNIYKNWELSPVIKRNQLPDAFDGERYFKEIQMFINHVDLLIESNGLFFHHQIKNQLG</sequence>
<evidence type="ECO:0000313" key="1">
    <source>
        <dbReference type="EMBL" id="KAG2195919.1"/>
    </source>
</evidence>
<keyword evidence="2" id="KW-1185">Reference proteome</keyword>
<evidence type="ECO:0000313" key="2">
    <source>
        <dbReference type="Proteomes" id="UP000603453"/>
    </source>
</evidence>
<dbReference type="Proteomes" id="UP000603453">
    <property type="component" value="Unassembled WGS sequence"/>
</dbReference>
<name>A0A8H7QP93_9FUNG</name>
<dbReference type="AlphaFoldDB" id="A0A8H7QP93"/>
<organism evidence="1 2">
    <name type="scientific">Mucor saturninus</name>
    <dbReference type="NCBI Taxonomy" id="64648"/>
    <lineage>
        <taxon>Eukaryota</taxon>
        <taxon>Fungi</taxon>
        <taxon>Fungi incertae sedis</taxon>
        <taxon>Mucoromycota</taxon>
        <taxon>Mucoromycotina</taxon>
        <taxon>Mucoromycetes</taxon>
        <taxon>Mucorales</taxon>
        <taxon>Mucorineae</taxon>
        <taxon>Mucoraceae</taxon>
        <taxon>Mucor</taxon>
    </lineage>
</organism>
<protein>
    <submittedName>
        <fullName evidence="1">Uncharacterized protein</fullName>
    </submittedName>
</protein>
<comment type="caution">
    <text evidence="1">The sequence shown here is derived from an EMBL/GenBank/DDBJ whole genome shotgun (WGS) entry which is preliminary data.</text>
</comment>
<reference evidence="1" key="1">
    <citation type="submission" date="2020-12" db="EMBL/GenBank/DDBJ databases">
        <title>Metabolic potential, ecology and presence of endohyphal bacteria is reflected in genomic diversity of Mucoromycotina.</title>
        <authorList>
            <person name="Muszewska A."/>
            <person name="Okrasinska A."/>
            <person name="Steczkiewicz K."/>
            <person name="Drgas O."/>
            <person name="Orlowska M."/>
            <person name="Perlinska-Lenart U."/>
            <person name="Aleksandrzak-Piekarczyk T."/>
            <person name="Szatraj K."/>
            <person name="Zielenkiewicz U."/>
            <person name="Pilsyk S."/>
            <person name="Malc E."/>
            <person name="Mieczkowski P."/>
            <person name="Kruszewska J.S."/>
            <person name="Biernat P."/>
            <person name="Pawlowska J."/>
        </authorList>
    </citation>
    <scope>NUCLEOTIDE SEQUENCE</scope>
    <source>
        <strain evidence="1">WA0000017839</strain>
    </source>
</reference>